<dbReference type="InterPro" id="IPR001367">
    <property type="entry name" value="Fe_dep_repressor"/>
</dbReference>
<proteinExistence type="predicted"/>
<gene>
    <name evidence="2" type="ORF">FYJ83_09600</name>
</gene>
<dbReference type="Proteomes" id="UP000469523">
    <property type="component" value="Unassembled WGS sequence"/>
</dbReference>
<keyword evidence="3" id="KW-1185">Reference proteome</keyword>
<comment type="caution">
    <text evidence="2">The sequence shown here is derived from an EMBL/GenBank/DDBJ whole genome shotgun (WGS) entry which is preliminary data.</text>
</comment>
<dbReference type="GO" id="GO:0046914">
    <property type="term" value="F:transition metal ion binding"/>
    <property type="evidence" value="ECO:0007669"/>
    <property type="project" value="InterPro"/>
</dbReference>
<reference evidence="2 3" key="1">
    <citation type="submission" date="2019-09" db="EMBL/GenBank/DDBJ databases">
        <title>In-depth cultivation of the pig gut microbiome towards novel bacterial diversity and tailored functional studies.</title>
        <authorList>
            <person name="Wylensek D."/>
            <person name="Hitch T.C.A."/>
            <person name="Clavel T."/>
        </authorList>
    </citation>
    <scope>NUCLEOTIDE SEQUENCE [LARGE SCALE GENOMIC DNA]</scope>
    <source>
        <strain evidence="2 3">WCA3-693-APC-4?</strain>
    </source>
</reference>
<organism evidence="2 3">
    <name type="scientific">Tissierella pigra</name>
    <dbReference type="NCBI Taxonomy" id="2607614"/>
    <lineage>
        <taxon>Bacteria</taxon>
        <taxon>Bacillati</taxon>
        <taxon>Bacillota</taxon>
        <taxon>Tissierellia</taxon>
        <taxon>Tissierellales</taxon>
        <taxon>Tissierellaceae</taxon>
        <taxon>Tissierella</taxon>
    </lineage>
</organism>
<dbReference type="Gene3D" id="1.10.60.10">
    <property type="entry name" value="Iron dependent repressor, metal binding and dimerisation domain"/>
    <property type="match status" value="1"/>
</dbReference>
<feature type="domain" description="Iron dependent repressor metal binding and dimerisation" evidence="1">
    <location>
        <begin position="1"/>
        <end position="33"/>
    </location>
</feature>
<evidence type="ECO:0000313" key="2">
    <source>
        <dbReference type="EMBL" id="MSU01719.1"/>
    </source>
</evidence>
<protein>
    <recommendedName>
        <fullName evidence="1">Iron dependent repressor metal binding and dimerisation domain-containing protein</fullName>
    </recommendedName>
</protein>
<dbReference type="EMBL" id="VUNQ01000018">
    <property type="protein sequence ID" value="MSU01719.1"/>
    <property type="molecule type" value="Genomic_DNA"/>
</dbReference>
<dbReference type="AlphaFoldDB" id="A0A6N7XI61"/>
<evidence type="ECO:0000259" key="1">
    <source>
        <dbReference type="Pfam" id="PF02742"/>
    </source>
</evidence>
<dbReference type="Pfam" id="PF02742">
    <property type="entry name" value="Fe_dep_repr_C"/>
    <property type="match status" value="1"/>
</dbReference>
<dbReference type="InterPro" id="IPR036421">
    <property type="entry name" value="Fe_dep_repressor_sf"/>
</dbReference>
<accession>A0A6N7XI61</accession>
<dbReference type="SUPFAM" id="SSF47979">
    <property type="entry name" value="Iron-dependent repressor protein, dimerization domain"/>
    <property type="match status" value="1"/>
</dbReference>
<evidence type="ECO:0000313" key="3">
    <source>
        <dbReference type="Proteomes" id="UP000469523"/>
    </source>
</evidence>
<dbReference type="GO" id="GO:0046983">
    <property type="term" value="F:protein dimerization activity"/>
    <property type="evidence" value="ECO:0007669"/>
    <property type="project" value="InterPro"/>
</dbReference>
<name>A0A6N7XI61_9FIRM</name>
<sequence>MIKVSPEIAEEDACRIEHVISDETFRGLKKFLEDN</sequence>